<name>A0A176Z076_9BRAD</name>
<protein>
    <recommendedName>
        <fullName evidence="1">Putative DNA-binding domain-containing protein</fullName>
    </recommendedName>
</protein>
<gene>
    <name evidence="2" type="ORF">AYJ54_06275</name>
</gene>
<feature type="domain" description="Putative DNA-binding" evidence="1">
    <location>
        <begin position="7"/>
        <end position="98"/>
    </location>
</feature>
<dbReference type="Pfam" id="PF09836">
    <property type="entry name" value="DUF2063"/>
    <property type="match status" value="1"/>
</dbReference>
<dbReference type="Gene3D" id="1.10.150.690">
    <property type="entry name" value="DUF2063"/>
    <property type="match status" value="1"/>
</dbReference>
<dbReference type="STRING" id="1505087.AYJ54_06275"/>
<dbReference type="Proteomes" id="UP000076959">
    <property type="component" value="Unassembled WGS sequence"/>
</dbReference>
<dbReference type="EMBL" id="LUUB01000040">
    <property type="protein sequence ID" value="OAF12431.1"/>
    <property type="molecule type" value="Genomic_DNA"/>
</dbReference>
<comment type="caution">
    <text evidence="2">The sequence shown here is derived from an EMBL/GenBank/DDBJ whole genome shotgun (WGS) entry which is preliminary data.</text>
</comment>
<dbReference type="InterPro" id="IPR044922">
    <property type="entry name" value="DUF2063_N_sf"/>
</dbReference>
<keyword evidence="3" id="KW-1185">Reference proteome</keyword>
<dbReference type="InterPro" id="IPR018640">
    <property type="entry name" value="DUF2063"/>
</dbReference>
<proteinExistence type="predicted"/>
<evidence type="ECO:0000313" key="3">
    <source>
        <dbReference type="Proteomes" id="UP000076959"/>
    </source>
</evidence>
<organism evidence="2 3">
    <name type="scientific">Bradyrhizobium centrolobii</name>
    <dbReference type="NCBI Taxonomy" id="1505087"/>
    <lineage>
        <taxon>Bacteria</taxon>
        <taxon>Pseudomonadati</taxon>
        <taxon>Pseudomonadota</taxon>
        <taxon>Alphaproteobacteria</taxon>
        <taxon>Hyphomicrobiales</taxon>
        <taxon>Nitrobacteraceae</taxon>
        <taxon>Bradyrhizobium</taxon>
    </lineage>
</organism>
<accession>A0A176Z076</accession>
<dbReference type="AlphaFoldDB" id="A0A176Z076"/>
<dbReference type="RefSeq" id="WP_063698909.1">
    <property type="nucleotide sequence ID" value="NZ_LUUB01000040.1"/>
</dbReference>
<evidence type="ECO:0000313" key="2">
    <source>
        <dbReference type="EMBL" id="OAF12431.1"/>
    </source>
</evidence>
<dbReference type="OrthoDB" id="4146344at2"/>
<reference evidence="2 3" key="1">
    <citation type="submission" date="2016-03" db="EMBL/GenBank/DDBJ databases">
        <title>Draft Genome Sequence of the Strain BR 10245 (Bradyrhizobium sp.) isolated from nodules of Centrolobium paraense.</title>
        <authorList>
            <person name="Simoes-Araujo J.L.Sr."/>
            <person name="Barauna A.C."/>
            <person name="Silva K."/>
            <person name="Zilli J.E."/>
        </authorList>
    </citation>
    <scope>NUCLEOTIDE SEQUENCE [LARGE SCALE GENOMIC DNA]</scope>
    <source>
        <strain evidence="2 3">BR 10245</strain>
    </source>
</reference>
<evidence type="ECO:0000259" key="1">
    <source>
        <dbReference type="Pfam" id="PF09836"/>
    </source>
</evidence>
<sequence length="262" mass="28161">MQPLAERQRGFAAALLDPGLPMPDGLVGPDGEPGQKRFAVYRNNVVVGLTETLKDAFPAVHRIVGDEFFRAMARAYVMIEPPHSPILLDYGASFPDFIPRFEPAAVLPYLADVARIERAWTEAYHAPEASPIDPGAFTAVSSDQLPAIRLALHPSLRLVRSQFPALTIWQMNVAGGVPAPVDLAAGGEDVLIVRPMADVEVRSIPEGSLEFIGALMDGRSVLAALEAALIANPRFDLSANLSDLMRAGGLVGYSLATEVRRT</sequence>